<evidence type="ECO:0000256" key="3">
    <source>
        <dbReference type="ARBA" id="ARBA00022475"/>
    </source>
</evidence>
<comment type="subcellular location">
    <subcellularLocation>
        <location evidence="1 9">Cell membrane</location>
        <topology evidence="1 9">Multi-pass membrane protein</topology>
    </subcellularLocation>
</comment>
<evidence type="ECO:0000256" key="4">
    <source>
        <dbReference type="ARBA" id="ARBA00022692"/>
    </source>
</evidence>
<dbReference type="InterPro" id="IPR022645">
    <property type="entry name" value="SecD/SecF_bac"/>
</dbReference>
<evidence type="ECO:0000256" key="2">
    <source>
        <dbReference type="ARBA" id="ARBA00022448"/>
    </source>
</evidence>
<accession>U1MUI3</accession>
<keyword evidence="5 9" id="KW-0653">Protein transport</keyword>
<keyword evidence="4 9" id="KW-0812">Transmembrane</keyword>
<evidence type="ECO:0000256" key="7">
    <source>
        <dbReference type="ARBA" id="ARBA00023010"/>
    </source>
</evidence>
<dbReference type="EMBL" id="ASHR01000001">
    <property type="protein sequence ID" value="ERG65616.1"/>
    <property type="molecule type" value="Genomic_DNA"/>
</dbReference>
<sequence length="324" mass="33650">MASLTTIGNELYTGERSLPVVGKRKLWMAVAIGVLILLAVGTVIRGGFVFGIEFTGGSEFRVTGLSSASAEGAAEAVESVAPEVEARAVTLGADTVRVQTDAVTEEQAAEMRTALADLYGVESGEVAFSFIGPSWGADVSQQALRALVVFLVLVSIVLAVYFRTWKMAVAALASLAFDLLVTAGVYGIVGFEVTPAAVIGFLTILGYSLYDTVVVFDKVRENTAPGTSGALLDNINLAVNQTIVRSINTSIVATLPIASVLFIGALLLGAGTLRDISLALFIGTIVGTWSSIFVAAPVYAQLRQGDTIAEAKAKPAASERGAVV</sequence>
<comment type="function">
    <text evidence="9">Part of the Sec protein translocase complex. Interacts with the SecYEG preprotein conducting channel. SecDF uses the proton motive force (PMF) to complete protein translocation after the ATP-dependent function of SecA.</text>
</comment>
<keyword evidence="6 9" id="KW-1133">Transmembrane helix</keyword>
<feature type="transmembrane region" description="Helical" evidence="9">
    <location>
        <begin position="251"/>
        <end position="270"/>
    </location>
</feature>
<dbReference type="PANTHER" id="PTHR30081">
    <property type="entry name" value="PROTEIN-EXPORT MEMBRANE PROTEIN SEC"/>
    <property type="match status" value="1"/>
</dbReference>
<evidence type="ECO:0000313" key="11">
    <source>
        <dbReference type="EMBL" id="ERG65616.1"/>
    </source>
</evidence>
<feature type="domain" description="Protein export membrane protein SecD/SecF C-terminal" evidence="10">
    <location>
        <begin position="123"/>
        <end position="303"/>
    </location>
</feature>
<evidence type="ECO:0000256" key="1">
    <source>
        <dbReference type="ARBA" id="ARBA00004651"/>
    </source>
</evidence>
<dbReference type="GO" id="GO:0065002">
    <property type="term" value="P:intracellular protein transmembrane transport"/>
    <property type="evidence" value="ECO:0007669"/>
    <property type="project" value="UniProtKB-UniRule"/>
</dbReference>
<feature type="transmembrane region" description="Helical" evidence="9">
    <location>
        <begin position="195"/>
        <end position="216"/>
    </location>
</feature>
<dbReference type="OrthoDB" id="9774769at2"/>
<dbReference type="Proteomes" id="UP000016462">
    <property type="component" value="Unassembled WGS sequence"/>
</dbReference>
<dbReference type="HAMAP" id="MF_01464_B">
    <property type="entry name" value="SecF_B"/>
    <property type="match status" value="1"/>
</dbReference>
<dbReference type="InterPro" id="IPR005665">
    <property type="entry name" value="SecF_bac"/>
</dbReference>
<evidence type="ECO:0000256" key="8">
    <source>
        <dbReference type="ARBA" id="ARBA00023136"/>
    </source>
</evidence>
<proteinExistence type="inferred from homology"/>
<evidence type="ECO:0000259" key="10">
    <source>
        <dbReference type="Pfam" id="PF02355"/>
    </source>
</evidence>
<feature type="transmembrane region" description="Helical" evidence="9">
    <location>
        <begin position="169"/>
        <end position="189"/>
    </location>
</feature>
<keyword evidence="12" id="KW-1185">Reference proteome</keyword>
<dbReference type="SUPFAM" id="SSF82866">
    <property type="entry name" value="Multidrug efflux transporter AcrB transmembrane domain"/>
    <property type="match status" value="1"/>
</dbReference>
<dbReference type="PANTHER" id="PTHR30081:SF8">
    <property type="entry name" value="PROTEIN TRANSLOCASE SUBUNIT SECF"/>
    <property type="match status" value="1"/>
</dbReference>
<feature type="transmembrane region" description="Helical" evidence="9">
    <location>
        <begin position="276"/>
        <end position="300"/>
    </location>
</feature>
<feature type="transmembrane region" description="Helical" evidence="9">
    <location>
        <begin position="26"/>
        <end position="52"/>
    </location>
</feature>
<evidence type="ECO:0000256" key="6">
    <source>
        <dbReference type="ARBA" id="ARBA00022989"/>
    </source>
</evidence>
<dbReference type="Gene3D" id="1.20.1640.10">
    <property type="entry name" value="Multidrug efflux transporter AcrB transmembrane domain"/>
    <property type="match status" value="1"/>
</dbReference>
<dbReference type="InterPro" id="IPR048634">
    <property type="entry name" value="SecD_SecF_C"/>
</dbReference>
<dbReference type="PRINTS" id="PR01755">
    <property type="entry name" value="SECFTRNLCASE"/>
</dbReference>
<dbReference type="GO" id="GO:0043952">
    <property type="term" value="P:protein transport by the Sec complex"/>
    <property type="evidence" value="ECO:0007669"/>
    <property type="project" value="UniProtKB-UniRule"/>
</dbReference>
<comment type="similarity">
    <text evidence="9">Belongs to the SecD/SecF family. SecF subfamily.</text>
</comment>
<keyword evidence="7 9" id="KW-0811">Translocation</keyword>
<organism evidence="11 12">
    <name type="scientific">Agrococcus pavilionensis RW1</name>
    <dbReference type="NCBI Taxonomy" id="1330458"/>
    <lineage>
        <taxon>Bacteria</taxon>
        <taxon>Bacillati</taxon>
        <taxon>Actinomycetota</taxon>
        <taxon>Actinomycetes</taxon>
        <taxon>Micrococcales</taxon>
        <taxon>Microbacteriaceae</taxon>
        <taxon>Agrococcus</taxon>
    </lineage>
</organism>
<evidence type="ECO:0000313" key="12">
    <source>
        <dbReference type="Proteomes" id="UP000016462"/>
    </source>
</evidence>
<dbReference type="RefSeq" id="WP_021009281.1">
    <property type="nucleotide sequence ID" value="NZ_ASHR01000001.1"/>
</dbReference>
<evidence type="ECO:0000256" key="9">
    <source>
        <dbReference type="HAMAP-Rule" id="MF_01464"/>
    </source>
</evidence>
<dbReference type="NCBIfam" id="TIGR00966">
    <property type="entry name" value="transloc_SecF"/>
    <property type="match status" value="1"/>
</dbReference>
<dbReference type="GO" id="GO:0015450">
    <property type="term" value="F:protein-transporting ATPase activity"/>
    <property type="evidence" value="ECO:0007669"/>
    <property type="project" value="InterPro"/>
</dbReference>
<keyword evidence="8 9" id="KW-0472">Membrane</keyword>
<gene>
    <name evidence="9" type="primary">secF</name>
    <name evidence="11" type="ORF">L332_14355</name>
</gene>
<keyword evidence="2 9" id="KW-0813">Transport</keyword>
<dbReference type="InterPro" id="IPR022813">
    <property type="entry name" value="SecD/SecF_arch_bac"/>
</dbReference>
<dbReference type="Pfam" id="PF02355">
    <property type="entry name" value="SecD_SecF_C"/>
    <property type="match status" value="1"/>
</dbReference>
<evidence type="ECO:0000256" key="5">
    <source>
        <dbReference type="ARBA" id="ARBA00022927"/>
    </source>
</evidence>
<name>U1MUI3_9MICO</name>
<comment type="caution">
    <text evidence="11">The sequence shown here is derived from an EMBL/GenBank/DDBJ whole genome shotgun (WGS) entry which is preliminary data.</text>
</comment>
<comment type="subunit">
    <text evidence="9">Forms a complex with SecD. Part of the essential Sec protein translocation apparatus which comprises SecA, SecYEG and auxiliary proteins SecDF. Other proteins may also be involved.</text>
</comment>
<protein>
    <recommendedName>
        <fullName evidence="9">Protein-export membrane protein SecF</fullName>
    </recommendedName>
</protein>
<keyword evidence="3 9" id="KW-1003">Cell membrane</keyword>
<dbReference type="GO" id="GO:0005886">
    <property type="term" value="C:plasma membrane"/>
    <property type="evidence" value="ECO:0007669"/>
    <property type="project" value="UniProtKB-SubCell"/>
</dbReference>
<dbReference type="GO" id="GO:0006605">
    <property type="term" value="P:protein targeting"/>
    <property type="evidence" value="ECO:0007669"/>
    <property type="project" value="UniProtKB-UniRule"/>
</dbReference>
<dbReference type="AlphaFoldDB" id="U1MUI3"/>
<feature type="transmembrane region" description="Helical" evidence="9">
    <location>
        <begin position="143"/>
        <end position="162"/>
    </location>
</feature>
<reference evidence="11 12" key="1">
    <citation type="journal article" date="2013" name="Genome Announc.">
        <title>First draft genome sequence from a member of the genus agrococcus, isolated from modern microbialites.</title>
        <authorList>
            <person name="White R.A.III."/>
            <person name="Grassa C.J."/>
            <person name="Suttle C.A."/>
        </authorList>
    </citation>
    <scope>NUCLEOTIDE SEQUENCE [LARGE SCALE GENOMIC DNA]</scope>
    <source>
        <strain evidence="11 12">RW1</strain>
    </source>
</reference>